<evidence type="ECO:0000256" key="9">
    <source>
        <dbReference type="ARBA" id="ARBA00044484"/>
    </source>
</evidence>
<dbReference type="PROSITE" id="PS00629">
    <property type="entry name" value="IMP_1"/>
    <property type="match status" value="1"/>
</dbReference>
<dbReference type="InterPro" id="IPR051090">
    <property type="entry name" value="Inositol_monoP_superfamily"/>
</dbReference>
<evidence type="ECO:0000256" key="1">
    <source>
        <dbReference type="ARBA" id="ARBA00001946"/>
    </source>
</evidence>
<evidence type="ECO:0000256" key="4">
    <source>
        <dbReference type="ARBA" id="ARBA00022723"/>
    </source>
</evidence>
<proteinExistence type="inferred from homology"/>
<evidence type="ECO:0000256" key="8">
    <source>
        <dbReference type="ARBA" id="ARBA00044479"/>
    </source>
</evidence>
<dbReference type="STRING" id="1095629.A0A0C9WXH7"/>
<evidence type="ECO:0000256" key="10">
    <source>
        <dbReference type="PIRSR" id="PIRSR600760-2"/>
    </source>
</evidence>
<name>A0A0C9WXH7_9AGAR</name>
<feature type="binding site" evidence="10">
    <location>
        <position position="143"/>
    </location>
    <ligand>
        <name>Mg(2+)</name>
        <dbReference type="ChEBI" id="CHEBI:18420"/>
        <label>1</label>
        <note>catalytic</note>
    </ligand>
</feature>
<dbReference type="Gene3D" id="3.30.540.10">
    <property type="entry name" value="Fructose-1,6-Bisphosphatase, subunit A, domain 1"/>
    <property type="match status" value="1"/>
</dbReference>
<keyword evidence="4 10" id="KW-0479">Metal-binding</keyword>
<accession>A0A0C9WXH7</accession>
<keyword evidence="6 10" id="KW-0460">Magnesium</keyword>
<dbReference type="FunFam" id="3.40.190.80:FF:000003">
    <property type="entry name" value="PAP-specific phosphatase HAL2-like"/>
    <property type="match status" value="1"/>
</dbReference>
<sequence length="352" mass="37383">MSHSYAIEEQVAVAAVRRACHLTSSVFNRLVKNETLTKGDKSPVTVGDYAAQAVISSILHHAFPGDPIVGEEDASDLRAEEGRVLKDRIIELANEALTAELGLGDSTTWGIGPGQEKSAEELLDAIDRGNHPGGREGRMWTIDPIDGTKGFLRGEQYAVCLSLIVDAKVQLGVIGCPNLPVDPSAPENGTGCIFTAVRGHGAQQLTLNGSNPTPLVIPQTTPETLNFLESVEAAHSSHSFNDRISSILNITRPSTRMDSQAKYCCLARGEGGAYLRMPTGVGYREKIWDHAPGQVLVEEAGGVVTDSRGEPLDFGLGRTLGENFGVIAAGKGAHSRVLAAVQEALNETKAKV</sequence>
<dbReference type="NCBIfam" id="TIGR01330">
    <property type="entry name" value="bisphos_HAL2"/>
    <property type="match status" value="1"/>
</dbReference>
<comment type="catalytic activity">
    <reaction evidence="8">
        <text>adenosine 3',5'-bisphosphate + H2O = AMP + phosphate</text>
        <dbReference type="Rhea" id="RHEA:10040"/>
        <dbReference type="ChEBI" id="CHEBI:15377"/>
        <dbReference type="ChEBI" id="CHEBI:43474"/>
        <dbReference type="ChEBI" id="CHEBI:58343"/>
        <dbReference type="ChEBI" id="CHEBI:456215"/>
        <dbReference type="EC" id="3.1.3.7"/>
    </reaction>
    <physiologicalReaction direction="left-to-right" evidence="8">
        <dbReference type="Rhea" id="RHEA:10041"/>
    </physiologicalReaction>
</comment>
<evidence type="ECO:0000256" key="5">
    <source>
        <dbReference type="ARBA" id="ARBA00022801"/>
    </source>
</evidence>
<evidence type="ECO:0000313" key="12">
    <source>
        <dbReference type="Proteomes" id="UP000054477"/>
    </source>
</evidence>
<feature type="binding site" evidence="10">
    <location>
        <position position="289"/>
    </location>
    <ligand>
        <name>Mg(2+)</name>
        <dbReference type="ChEBI" id="CHEBI:18420"/>
        <label>1</label>
        <note>catalytic</note>
    </ligand>
</feature>
<dbReference type="Gene3D" id="3.40.190.80">
    <property type="match status" value="1"/>
</dbReference>
<dbReference type="SUPFAM" id="SSF56655">
    <property type="entry name" value="Carbohydrate phosphatase"/>
    <property type="match status" value="1"/>
</dbReference>
<dbReference type="Proteomes" id="UP000054477">
    <property type="component" value="Unassembled WGS sequence"/>
</dbReference>
<keyword evidence="5" id="KW-0378">Hydrolase</keyword>
<evidence type="ECO:0000256" key="7">
    <source>
        <dbReference type="ARBA" id="ARBA00044466"/>
    </source>
</evidence>
<dbReference type="GO" id="GO:0008441">
    <property type="term" value="F:3'(2'),5'-bisphosphate nucleotidase activity"/>
    <property type="evidence" value="ECO:0007669"/>
    <property type="project" value="UniProtKB-EC"/>
</dbReference>
<comment type="catalytic activity">
    <reaction evidence="7">
        <text>adenosine 2',5'-bisphosphate + H2O = AMP + phosphate</text>
        <dbReference type="Rhea" id="RHEA:77643"/>
        <dbReference type="ChEBI" id="CHEBI:15377"/>
        <dbReference type="ChEBI" id="CHEBI:43474"/>
        <dbReference type="ChEBI" id="CHEBI:194156"/>
        <dbReference type="ChEBI" id="CHEBI:456215"/>
        <dbReference type="EC" id="3.1.3.7"/>
    </reaction>
    <physiologicalReaction direction="left-to-right" evidence="7">
        <dbReference type="Rhea" id="RHEA:77644"/>
    </physiologicalReaction>
</comment>
<dbReference type="GO" id="GO:0000103">
    <property type="term" value="P:sulfate assimilation"/>
    <property type="evidence" value="ECO:0007669"/>
    <property type="project" value="TreeGrafter"/>
</dbReference>
<dbReference type="PRINTS" id="PR00377">
    <property type="entry name" value="IMPHPHTASES"/>
</dbReference>
<feature type="binding site" evidence="10">
    <location>
        <position position="146"/>
    </location>
    <ligand>
        <name>Mg(2+)</name>
        <dbReference type="ChEBI" id="CHEBI:18420"/>
        <label>1</label>
        <note>catalytic</note>
    </ligand>
</feature>
<organism evidence="11 12">
    <name type="scientific">Laccaria amethystina LaAM-08-1</name>
    <dbReference type="NCBI Taxonomy" id="1095629"/>
    <lineage>
        <taxon>Eukaryota</taxon>
        <taxon>Fungi</taxon>
        <taxon>Dikarya</taxon>
        <taxon>Basidiomycota</taxon>
        <taxon>Agaricomycotina</taxon>
        <taxon>Agaricomycetes</taxon>
        <taxon>Agaricomycetidae</taxon>
        <taxon>Agaricales</taxon>
        <taxon>Agaricineae</taxon>
        <taxon>Hydnangiaceae</taxon>
        <taxon>Laccaria</taxon>
    </lineage>
</organism>
<comment type="cofactor">
    <cofactor evidence="1 10">
        <name>Mg(2+)</name>
        <dbReference type="ChEBI" id="CHEBI:18420"/>
    </cofactor>
</comment>
<dbReference type="EC" id="3.1.3.7" evidence="3"/>
<reference evidence="12" key="2">
    <citation type="submission" date="2015-01" db="EMBL/GenBank/DDBJ databases">
        <title>Evolutionary Origins and Diversification of the Mycorrhizal Mutualists.</title>
        <authorList>
            <consortium name="DOE Joint Genome Institute"/>
            <consortium name="Mycorrhizal Genomics Consortium"/>
            <person name="Kohler A."/>
            <person name="Kuo A."/>
            <person name="Nagy L.G."/>
            <person name="Floudas D."/>
            <person name="Copeland A."/>
            <person name="Barry K.W."/>
            <person name="Cichocki N."/>
            <person name="Veneault-Fourrey C."/>
            <person name="LaButti K."/>
            <person name="Lindquist E.A."/>
            <person name="Lipzen A."/>
            <person name="Lundell T."/>
            <person name="Morin E."/>
            <person name="Murat C."/>
            <person name="Riley R."/>
            <person name="Ohm R."/>
            <person name="Sun H."/>
            <person name="Tunlid A."/>
            <person name="Henrissat B."/>
            <person name="Grigoriev I.V."/>
            <person name="Hibbett D.S."/>
            <person name="Martin F."/>
        </authorList>
    </citation>
    <scope>NUCLEOTIDE SEQUENCE [LARGE SCALE GENOMIC DNA]</scope>
    <source>
        <strain evidence="12">LaAM-08-1</strain>
    </source>
</reference>
<reference evidence="11 12" key="1">
    <citation type="submission" date="2014-04" db="EMBL/GenBank/DDBJ databases">
        <authorList>
            <consortium name="DOE Joint Genome Institute"/>
            <person name="Kuo A."/>
            <person name="Kohler A."/>
            <person name="Nagy L.G."/>
            <person name="Floudas D."/>
            <person name="Copeland A."/>
            <person name="Barry K.W."/>
            <person name="Cichocki N."/>
            <person name="Veneault-Fourrey C."/>
            <person name="LaButti K."/>
            <person name="Lindquist E.A."/>
            <person name="Lipzen A."/>
            <person name="Lundell T."/>
            <person name="Morin E."/>
            <person name="Murat C."/>
            <person name="Sun H."/>
            <person name="Tunlid A."/>
            <person name="Henrissat B."/>
            <person name="Grigoriev I.V."/>
            <person name="Hibbett D.S."/>
            <person name="Martin F."/>
            <person name="Nordberg H.P."/>
            <person name="Cantor M.N."/>
            <person name="Hua S.X."/>
        </authorList>
    </citation>
    <scope>NUCLEOTIDE SEQUENCE [LARGE SCALE GENOMIC DNA]</scope>
    <source>
        <strain evidence="11 12">LaAM-08-1</strain>
    </source>
</reference>
<protein>
    <recommendedName>
        <fullName evidence="3">3'(2'),5'-bisphosphate nucleotidase</fullName>
        <ecNumber evidence="3">3.1.3.7</ecNumber>
    </recommendedName>
</protein>
<evidence type="ECO:0000256" key="6">
    <source>
        <dbReference type="ARBA" id="ARBA00022842"/>
    </source>
</evidence>
<dbReference type="OrthoDB" id="411145at2759"/>
<comment type="catalytic activity">
    <reaction evidence="9">
        <text>3'-phosphoadenylyl sulfate + H2O = adenosine 5'-phosphosulfate + phosphate</text>
        <dbReference type="Rhea" id="RHEA:77639"/>
        <dbReference type="ChEBI" id="CHEBI:15377"/>
        <dbReference type="ChEBI" id="CHEBI:43474"/>
        <dbReference type="ChEBI" id="CHEBI:58243"/>
        <dbReference type="ChEBI" id="CHEBI:58339"/>
        <dbReference type="EC" id="3.1.3.7"/>
    </reaction>
    <physiologicalReaction direction="left-to-right" evidence="9">
        <dbReference type="Rhea" id="RHEA:77640"/>
    </physiologicalReaction>
</comment>
<dbReference type="InterPro" id="IPR000760">
    <property type="entry name" value="Inositol_monophosphatase-like"/>
</dbReference>
<dbReference type="PANTHER" id="PTHR43200">
    <property type="entry name" value="PHOSPHATASE"/>
    <property type="match status" value="1"/>
</dbReference>
<dbReference type="EMBL" id="KN838569">
    <property type="protein sequence ID" value="KIK04440.1"/>
    <property type="molecule type" value="Genomic_DNA"/>
</dbReference>
<dbReference type="Pfam" id="PF00459">
    <property type="entry name" value="Inositol_P"/>
    <property type="match status" value="1"/>
</dbReference>
<keyword evidence="12" id="KW-1185">Reference proteome</keyword>
<evidence type="ECO:0000256" key="2">
    <source>
        <dbReference type="ARBA" id="ARBA00009759"/>
    </source>
</evidence>
<dbReference type="InterPro" id="IPR006239">
    <property type="entry name" value="DPNP"/>
</dbReference>
<dbReference type="PANTHER" id="PTHR43200:SF6">
    <property type="entry name" value="3'(2'),5'-BISPHOSPHATE NUCLEOTIDASE"/>
    <property type="match status" value="1"/>
</dbReference>
<dbReference type="AlphaFoldDB" id="A0A0C9WXH7"/>
<evidence type="ECO:0000313" key="11">
    <source>
        <dbReference type="EMBL" id="KIK04440.1"/>
    </source>
</evidence>
<feature type="binding site" evidence="10">
    <location>
        <position position="145"/>
    </location>
    <ligand>
        <name>Mg(2+)</name>
        <dbReference type="ChEBI" id="CHEBI:18420"/>
        <label>1</label>
        <note>catalytic</note>
    </ligand>
</feature>
<dbReference type="InterPro" id="IPR020583">
    <property type="entry name" value="Inositol_monoP_metal-BS"/>
</dbReference>
<dbReference type="HOGENOM" id="CLU_033446_2_1_1"/>
<dbReference type="GO" id="GO:0046872">
    <property type="term" value="F:metal ion binding"/>
    <property type="evidence" value="ECO:0007669"/>
    <property type="project" value="UniProtKB-KW"/>
</dbReference>
<dbReference type="CDD" id="cd01517">
    <property type="entry name" value="PAP_phosphatase"/>
    <property type="match status" value="1"/>
</dbReference>
<evidence type="ECO:0000256" key="3">
    <source>
        <dbReference type="ARBA" id="ARBA00012633"/>
    </source>
</evidence>
<feature type="binding site" evidence="10">
    <location>
        <position position="71"/>
    </location>
    <ligand>
        <name>Mg(2+)</name>
        <dbReference type="ChEBI" id="CHEBI:18420"/>
        <label>1</label>
        <note>catalytic</note>
    </ligand>
</feature>
<comment type="similarity">
    <text evidence="2">Belongs to the inositol monophosphatase superfamily.</text>
</comment>
<gene>
    <name evidence="11" type="ORF">K443DRAFT_4598</name>
</gene>